<dbReference type="Pfam" id="PF05577">
    <property type="entry name" value="Peptidase_S28"/>
    <property type="match status" value="1"/>
</dbReference>
<comment type="similarity">
    <text evidence="1">Belongs to the peptidase S28 family.</text>
</comment>
<feature type="chain" id="PRO_5002115732" description="Peptidase S28" evidence="6">
    <location>
        <begin position="21"/>
        <end position="548"/>
    </location>
</feature>
<organism evidence="7 8">
    <name type="scientific">Thanatephorus cucumeris (strain AG1-IB / isolate 7/3/14)</name>
    <name type="common">Lettuce bottom rot fungus</name>
    <name type="synonym">Rhizoctonia solani</name>
    <dbReference type="NCBI Taxonomy" id="1108050"/>
    <lineage>
        <taxon>Eukaryota</taxon>
        <taxon>Fungi</taxon>
        <taxon>Dikarya</taxon>
        <taxon>Basidiomycota</taxon>
        <taxon>Agaricomycotina</taxon>
        <taxon>Agaricomycetes</taxon>
        <taxon>Cantharellales</taxon>
        <taxon>Ceratobasidiaceae</taxon>
        <taxon>Rhizoctonia</taxon>
        <taxon>Rhizoctonia solani AG-1</taxon>
    </lineage>
</organism>
<dbReference type="PANTHER" id="PTHR11010">
    <property type="entry name" value="PROTEASE S28 PRO-X CARBOXYPEPTIDASE-RELATED"/>
    <property type="match status" value="1"/>
</dbReference>
<sequence>MTRFKAILLILYSAPLLCSAAPSPKNTHPASGGILHARPHTRFGSQGVNLWKLHSQVTANKVQSGGDRENHQFVLSDASGGKDKFPKAQYFKQPLDHFDKSVNNTFGQRYWVNKEYYEPGGPVFVLDGGETSGEDRLPFLQKGILAILANETKGLGIVLEHRYYGESIPVGNFSTDSMRWLTNAQALQDSANFIANVKIDGLDHNVTAPGTKWIYYGGSYAGARAAHMRVLYPHLVYGAIASSAVTHATIDYWEYADAVRRTADPVCISHLTTAIQAIDDLLSTRVLAKGLKSWFGLGELESDQDFVSVLMSPVGYVQGQNWDSAVGSDEWSRFCAALGSGGADSTLGWVRVPAVVSHFAKWVREEIVSRCRRSQTVEECFGTGDDSKFRLTDLGQDWRAWTWQVCTEWGYFMGAPPNKAHPTIVSRRLTLDYTSAICRQAFPPGEHISVPEWPNVTVVNALGDYGLAADRLAFIDGDEDPWLPATPHSPHAPERADTILRPFKLIRTGVHHHDENGVEPHSEEPAHIQAIHIQEIEFVKAWLKGTTD</sequence>
<dbReference type="OrthoDB" id="2130629at2759"/>
<keyword evidence="8" id="KW-1185">Reference proteome</keyword>
<feature type="signal peptide" evidence="6">
    <location>
        <begin position="1"/>
        <end position="20"/>
    </location>
</feature>
<evidence type="ECO:0000256" key="2">
    <source>
        <dbReference type="ARBA" id="ARBA00022670"/>
    </source>
</evidence>
<accession>A0A0B7FBI7</accession>
<dbReference type="PANTHER" id="PTHR11010:SF117">
    <property type="entry name" value="SERINE PROTEASE 16"/>
    <property type="match status" value="1"/>
</dbReference>
<dbReference type="EMBL" id="LN679101">
    <property type="protein sequence ID" value="CEL55416.1"/>
    <property type="molecule type" value="Genomic_DNA"/>
</dbReference>
<evidence type="ECO:0000256" key="1">
    <source>
        <dbReference type="ARBA" id="ARBA00011079"/>
    </source>
</evidence>
<dbReference type="SUPFAM" id="SSF53474">
    <property type="entry name" value="alpha/beta-Hydrolases"/>
    <property type="match status" value="1"/>
</dbReference>
<evidence type="ECO:0000256" key="4">
    <source>
        <dbReference type="ARBA" id="ARBA00022801"/>
    </source>
</evidence>
<evidence type="ECO:0000256" key="6">
    <source>
        <dbReference type="SAM" id="SignalP"/>
    </source>
</evidence>
<dbReference type="FunFam" id="3.40.50.1820:FF:000368">
    <property type="entry name" value="Unplaced genomic scaffold supercont2.8, whole genome shotgun sequence"/>
    <property type="match status" value="1"/>
</dbReference>
<keyword evidence="4" id="KW-0378">Hydrolase</keyword>
<dbReference type="InterPro" id="IPR029058">
    <property type="entry name" value="AB_hydrolase_fold"/>
</dbReference>
<reference evidence="7 8" key="1">
    <citation type="submission" date="2014-11" db="EMBL/GenBank/DDBJ databases">
        <authorList>
            <person name="Wibberg Daniel"/>
        </authorList>
    </citation>
    <scope>NUCLEOTIDE SEQUENCE [LARGE SCALE GENOMIC DNA]</scope>
    <source>
        <strain evidence="7">Rhizoctonia solani AG1-IB 7/3/14</strain>
    </source>
</reference>
<proteinExistence type="inferred from homology"/>
<dbReference type="InterPro" id="IPR008758">
    <property type="entry name" value="Peptidase_S28"/>
</dbReference>
<gene>
    <name evidence="7" type="ORF">RSOLAG1IB_01427</name>
</gene>
<dbReference type="AlphaFoldDB" id="A0A0B7FBI7"/>
<dbReference type="GO" id="GO:0070008">
    <property type="term" value="F:serine-type exopeptidase activity"/>
    <property type="evidence" value="ECO:0007669"/>
    <property type="project" value="InterPro"/>
</dbReference>
<evidence type="ECO:0000256" key="3">
    <source>
        <dbReference type="ARBA" id="ARBA00022729"/>
    </source>
</evidence>
<evidence type="ECO:0000313" key="8">
    <source>
        <dbReference type="Proteomes" id="UP000059188"/>
    </source>
</evidence>
<dbReference type="Proteomes" id="UP000059188">
    <property type="component" value="Unassembled WGS sequence"/>
</dbReference>
<name>A0A0B7FBI7_THACB</name>
<evidence type="ECO:0000256" key="5">
    <source>
        <dbReference type="ARBA" id="ARBA00023180"/>
    </source>
</evidence>
<protein>
    <recommendedName>
        <fullName evidence="9">Peptidase S28</fullName>
    </recommendedName>
</protein>
<dbReference type="GO" id="GO:0006508">
    <property type="term" value="P:proteolysis"/>
    <property type="evidence" value="ECO:0007669"/>
    <property type="project" value="UniProtKB-KW"/>
</dbReference>
<keyword evidence="2" id="KW-0645">Protease</keyword>
<dbReference type="GO" id="GO:0008239">
    <property type="term" value="F:dipeptidyl-peptidase activity"/>
    <property type="evidence" value="ECO:0007669"/>
    <property type="project" value="TreeGrafter"/>
</dbReference>
<keyword evidence="3 6" id="KW-0732">Signal</keyword>
<evidence type="ECO:0000313" key="7">
    <source>
        <dbReference type="EMBL" id="CEL55416.1"/>
    </source>
</evidence>
<keyword evidence="5" id="KW-0325">Glycoprotein</keyword>
<dbReference type="Gene3D" id="3.40.50.1820">
    <property type="entry name" value="alpha/beta hydrolase"/>
    <property type="match status" value="2"/>
</dbReference>
<evidence type="ECO:0008006" key="9">
    <source>
        <dbReference type="Google" id="ProtNLM"/>
    </source>
</evidence>